<evidence type="ECO:0000313" key="2">
    <source>
        <dbReference type="Proteomes" id="UP000735302"/>
    </source>
</evidence>
<dbReference type="Proteomes" id="UP000735302">
    <property type="component" value="Unassembled WGS sequence"/>
</dbReference>
<proteinExistence type="predicted"/>
<sequence>MGSIFSINSGEASPVQDSHAYRPFTASSDFSSRFSVFANGRRQLRLLRLRNTNGNRMVIDSSNVQNNLQSSSEPFTPKILSGINAHNILLGRESYDSFFSNCCLENHLHMFGTLDLTNGNSSIQSGQPNYEELEDEVWHLQPEEHSVPTVSCNYHETGPTFTSDESVSTGSLYRSTISDVTRFYNSCNLSGPAFDPEEAVPEPPPYSDLPYDPPPPYSECEFSFHAPQHAEGGRHYSDPLSESLISRQNILW</sequence>
<reference evidence="1 2" key="1">
    <citation type="journal article" date="2021" name="Elife">
        <title>Chloroplast acquisition without the gene transfer in kleptoplastic sea slugs, Plakobranchus ocellatus.</title>
        <authorList>
            <person name="Maeda T."/>
            <person name="Takahashi S."/>
            <person name="Yoshida T."/>
            <person name="Shimamura S."/>
            <person name="Takaki Y."/>
            <person name="Nagai Y."/>
            <person name="Toyoda A."/>
            <person name="Suzuki Y."/>
            <person name="Arimoto A."/>
            <person name="Ishii H."/>
            <person name="Satoh N."/>
            <person name="Nishiyama T."/>
            <person name="Hasebe M."/>
            <person name="Maruyama T."/>
            <person name="Minagawa J."/>
            <person name="Obokata J."/>
            <person name="Shigenobu S."/>
        </authorList>
    </citation>
    <scope>NUCLEOTIDE SEQUENCE [LARGE SCALE GENOMIC DNA]</scope>
</reference>
<organism evidence="1 2">
    <name type="scientific">Plakobranchus ocellatus</name>
    <dbReference type="NCBI Taxonomy" id="259542"/>
    <lineage>
        <taxon>Eukaryota</taxon>
        <taxon>Metazoa</taxon>
        <taxon>Spiralia</taxon>
        <taxon>Lophotrochozoa</taxon>
        <taxon>Mollusca</taxon>
        <taxon>Gastropoda</taxon>
        <taxon>Heterobranchia</taxon>
        <taxon>Euthyneura</taxon>
        <taxon>Panpulmonata</taxon>
        <taxon>Sacoglossa</taxon>
        <taxon>Placobranchoidea</taxon>
        <taxon>Plakobranchidae</taxon>
        <taxon>Plakobranchus</taxon>
    </lineage>
</organism>
<accession>A0AAV4DH78</accession>
<dbReference type="AlphaFoldDB" id="A0AAV4DH78"/>
<dbReference type="EMBL" id="BLXT01007882">
    <property type="protein sequence ID" value="GFO43342.1"/>
    <property type="molecule type" value="Genomic_DNA"/>
</dbReference>
<evidence type="ECO:0000313" key="1">
    <source>
        <dbReference type="EMBL" id="GFO43342.1"/>
    </source>
</evidence>
<name>A0AAV4DH78_9GAST</name>
<gene>
    <name evidence="1" type="ORF">PoB_006984700</name>
</gene>
<comment type="caution">
    <text evidence="1">The sequence shown here is derived from an EMBL/GenBank/DDBJ whole genome shotgun (WGS) entry which is preliminary data.</text>
</comment>
<keyword evidence="2" id="KW-1185">Reference proteome</keyword>
<protein>
    <submittedName>
        <fullName evidence="1">Uncharacterized protein</fullName>
    </submittedName>
</protein>